<dbReference type="Proteomes" id="UP000076532">
    <property type="component" value="Unassembled WGS sequence"/>
</dbReference>
<dbReference type="PANTHER" id="PTHR38248">
    <property type="entry name" value="FUNK1 6"/>
    <property type="match status" value="1"/>
</dbReference>
<accession>A0A165XN55</accession>
<proteinExistence type="predicted"/>
<dbReference type="SUPFAM" id="SSF56112">
    <property type="entry name" value="Protein kinase-like (PK-like)"/>
    <property type="match status" value="1"/>
</dbReference>
<dbReference type="InterPro" id="IPR040976">
    <property type="entry name" value="Pkinase_fungal"/>
</dbReference>
<dbReference type="OrthoDB" id="5584477at2759"/>
<feature type="domain" description="Fungal-type protein kinase" evidence="1">
    <location>
        <begin position="552"/>
        <end position="656"/>
    </location>
</feature>
<dbReference type="InterPro" id="IPR011009">
    <property type="entry name" value="Kinase-like_dom_sf"/>
</dbReference>
<dbReference type="PANTHER" id="PTHR38248:SF2">
    <property type="entry name" value="FUNK1 11"/>
    <property type="match status" value="1"/>
</dbReference>
<organism evidence="2 3">
    <name type="scientific">Athelia psychrophila</name>
    <dbReference type="NCBI Taxonomy" id="1759441"/>
    <lineage>
        <taxon>Eukaryota</taxon>
        <taxon>Fungi</taxon>
        <taxon>Dikarya</taxon>
        <taxon>Basidiomycota</taxon>
        <taxon>Agaricomycotina</taxon>
        <taxon>Agaricomycetes</taxon>
        <taxon>Agaricomycetidae</taxon>
        <taxon>Atheliales</taxon>
        <taxon>Atheliaceae</taxon>
        <taxon>Athelia</taxon>
    </lineage>
</organism>
<gene>
    <name evidence="2" type="ORF">FIBSPDRAFT_1052220</name>
</gene>
<protein>
    <recommendedName>
        <fullName evidence="1">Fungal-type protein kinase domain-containing protein</fullName>
    </recommendedName>
</protein>
<evidence type="ECO:0000259" key="1">
    <source>
        <dbReference type="Pfam" id="PF17667"/>
    </source>
</evidence>
<name>A0A165XN55_9AGAM</name>
<dbReference type="EMBL" id="KV417715">
    <property type="protein sequence ID" value="KZP08722.1"/>
    <property type="molecule type" value="Genomic_DNA"/>
</dbReference>
<dbReference type="Pfam" id="PF17667">
    <property type="entry name" value="Pkinase_fungal"/>
    <property type="match status" value="2"/>
</dbReference>
<reference evidence="2 3" key="1">
    <citation type="journal article" date="2016" name="Mol. Biol. Evol.">
        <title>Comparative Genomics of Early-Diverging Mushroom-Forming Fungi Provides Insights into the Origins of Lignocellulose Decay Capabilities.</title>
        <authorList>
            <person name="Nagy L.G."/>
            <person name="Riley R."/>
            <person name="Tritt A."/>
            <person name="Adam C."/>
            <person name="Daum C."/>
            <person name="Floudas D."/>
            <person name="Sun H."/>
            <person name="Yadav J.S."/>
            <person name="Pangilinan J."/>
            <person name="Larsson K.H."/>
            <person name="Matsuura K."/>
            <person name="Barry K."/>
            <person name="Labutti K."/>
            <person name="Kuo R."/>
            <person name="Ohm R.A."/>
            <person name="Bhattacharya S.S."/>
            <person name="Shirouzu T."/>
            <person name="Yoshinaga Y."/>
            <person name="Martin F.M."/>
            <person name="Grigoriev I.V."/>
            <person name="Hibbett D.S."/>
        </authorList>
    </citation>
    <scope>NUCLEOTIDE SEQUENCE [LARGE SCALE GENOMIC DNA]</scope>
    <source>
        <strain evidence="2 3">CBS 109695</strain>
    </source>
</reference>
<feature type="domain" description="Fungal-type protein kinase" evidence="1">
    <location>
        <begin position="345"/>
        <end position="483"/>
    </location>
</feature>
<dbReference type="Gene3D" id="1.10.510.10">
    <property type="entry name" value="Transferase(Phosphotransferase) domain 1"/>
    <property type="match status" value="1"/>
</dbReference>
<keyword evidence="3" id="KW-1185">Reference proteome</keyword>
<dbReference type="AlphaFoldDB" id="A0A165XN55"/>
<evidence type="ECO:0000313" key="2">
    <source>
        <dbReference type="EMBL" id="KZP08722.1"/>
    </source>
</evidence>
<sequence length="762" mass="85579">MQDTTEAELDKFLAVFLTTVAAPSQPNSDQSRPGPTVLEQCLTAVNPLCNAPVKRANENLEAYAARTKVYEESIAAYMKDYCKPGLSEIDRRPPFVKLSNAVLELVGAEDSPLNELLRRPDDLRILFHVNHLQRVLTTADGSKVTRIPGIVIIAEESARDACDKDTIQSRPELLEQAALPPHLLTKTDAPKQFPLPALLSSVVLKRVNTIMEQPRENWPTANKPKLAPPKPVSKDGLVRQMKIAEEAYCHMSGGTQNPMSAAPNIPPTGETLGETSSPTGTRTVYIGQNCKLDNVDDINSEPQKTNRQRAPEDIKLPVYRATVESASYALQGINRAAGVLKIINMIVEDRTLWLRIYDRQGVIQSYGLDFIEDFPRFVVLLAAFQRFNRHDWGFNPELEPPVRANSTAPIELIFASSGHTYKVTLTNDILYQRRTLCGRATRVETVTVERDGEAFNDDEYVLKIGWPESARISEVDIITTAQQIADQNEEGQHYITGHLPEVICSKDLSESYATGAIRNALGLLPKEMRGGSQTCRLIVLVKLREITSLPPSDFLRLFKHIVDCHYSLWINGIRHCDISLGNLMWHPRTGLGVLNDFDLVRMDRRAQPENLERTGTVPFLSLDILSNPDFQHGRGLITPLYKHDCDSFKWVFLYVCCIDIPQSGVKRWFTNDPLKCYLVKKEFLLPSIKGTKFSVSSKYTVLYRPACHMFKDLGDDLLALVNYNRSSLLSSPHIPLEELEEEPAPLPVELWEALKVMMDISV</sequence>
<evidence type="ECO:0000313" key="3">
    <source>
        <dbReference type="Proteomes" id="UP000076532"/>
    </source>
</evidence>